<accession>A0A285V577</accession>
<dbReference type="RefSeq" id="WP_097194792.1">
    <property type="nucleotide sequence ID" value="NZ_OBQI01000002.1"/>
</dbReference>
<organism evidence="2 3">
    <name type="scientific">Blastococcus aggregatus</name>
    <dbReference type="NCBI Taxonomy" id="38502"/>
    <lineage>
        <taxon>Bacteria</taxon>
        <taxon>Bacillati</taxon>
        <taxon>Actinomycetota</taxon>
        <taxon>Actinomycetes</taxon>
        <taxon>Geodermatophilales</taxon>
        <taxon>Geodermatophilaceae</taxon>
        <taxon>Blastococcus</taxon>
    </lineage>
</organism>
<feature type="transmembrane region" description="Helical" evidence="1">
    <location>
        <begin position="45"/>
        <end position="63"/>
    </location>
</feature>
<dbReference type="AlphaFoldDB" id="A0A285V577"/>
<dbReference type="Proteomes" id="UP000219435">
    <property type="component" value="Unassembled WGS sequence"/>
</dbReference>
<proteinExistence type="predicted"/>
<keyword evidence="1" id="KW-0472">Membrane</keyword>
<keyword evidence="1" id="KW-1133">Transmembrane helix</keyword>
<evidence type="ECO:0000256" key="1">
    <source>
        <dbReference type="SAM" id="Phobius"/>
    </source>
</evidence>
<reference evidence="3" key="1">
    <citation type="submission" date="2017-08" db="EMBL/GenBank/DDBJ databases">
        <authorList>
            <person name="Varghese N."/>
            <person name="Submissions S."/>
        </authorList>
    </citation>
    <scope>NUCLEOTIDE SEQUENCE [LARGE SCALE GENOMIC DNA]</scope>
    <source>
        <strain evidence="3">DSM 4725</strain>
    </source>
</reference>
<protein>
    <submittedName>
        <fullName evidence="2">Uncharacterized protein</fullName>
    </submittedName>
</protein>
<evidence type="ECO:0000313" key="3">
    <source>
        <dbReference type="Proteomes" id="UP000219435"/>
    </source>
</evidence>
<gene>
    <name evidence="2" type="ORF">SAMN05660748_2003</name>
</gene>
<evidence type="ECO:0000313" key="2">
    <source>
        <dbReference type="EMBL" id="SOC49284.1"/>
    </source>
</evidence>
<sequence length="78" mass="8385">MFVFAVATPALLVVVLGYVVGYAAGAWVTDLLGTSSPVVAERVGWTTGLLLLAVVTRVALLLWRRRRAGHQDRGGHQK</sequence>
<keyword evidence="1" id="KW-0812">Transmembrane</keyword>
<name>A0A285V577_9ACTN</name>
<keyword evidence="3" id="KW-1185">Reference proteome</keyword>
<dbReference type="EMBL" id="OBQI01000002">
    <property type="protein sequence ID" value="SOC49284.1"/>
    <property type="molecule type" value="Genomic_DNA"/>
</dbReference>